<reference evidence="2" key="1">
    <citation type="submission" date="2021-01" db="EMBL/GenBank/DDBJ databases">
        <title>Whole genome shotgun sequence of Rhizocola hellebori NBRC 109834.</title>
        <authorList>
            <person name="Komaki H."/>
            <person name="Tamura T."/>
        </authorList>
    </citation>
    <scope>NUCLEOTIDE SEQUENCE</scope>
    <source>
        <strain evidence="2">NBRC 109834</strain>
    </source>
</reference>
<dbReference type="InterPro" id="IPR016181">
    <property type="entry name" value="Acyl_CoA_acyltransferase"/>
</dbReference>
<protein>
    <submittedName>
        <fullName evidence="2">Acetyltransferase</fullName>
    </submittedName>
</protein>
<dbReference type="Proteomes" id="UP000612899">
    <property type="component" value="Unassembled WGS sequence"/>
</dbReference>
<dbReference type="AlphaFoldDB" id="A0A8J3Q524"/>
<dbReference type="PANTHER" id="PTHR13170">
    <property type="entry name" value="O-GLCNACASE"/>
    <property type="match status" value="1"/>
</dbReference>
<proteinExistence type="predicted"/>
<dbReference type="EMBL" id="BONY01000010">
    <property type="protein sequence ID" value="GIH03975.1"/>
    <property type="molecule type" value="Genomic_DNA"/>
</dbReference>
<dbReference type="GO" id="GO:0016747">
    <property type="term" value="F:acyltransferase activity, transferring groups other than amino-acyl groups"/>
    <property type="evidence" value="ECO:0007669"/>
    <property type="project" value="InterPro"/>
</dbReference>
<dbReference type="Gene3D" id="3.40.630.30">
    <property type="match status" value="1"/>
</dbReference>
<sequence length="206" mass="22838">MTIVRPYRAEDREAVYDICVSTAHHGGDARGHYRDPGILPEIFAGPYLFFEPQFAFLLADESDRPVGYVLGTGDTAKFVKRFRDEWLPMVSDRYPPPQDEPADADGAMRHELHLPERMIVPELAAYPAHLHIDLLPGYRRQGHGQALMRRLVQALADARVPALHLALVTANTGARAFYDSIGMHVINVASPGRLTYLGLSIGPATV</sequence>
<dbReference type="InterPro" id="IPR051822">
    <property type="entry name" value="Glycosyl_Hydrolase_84"/>
</dbReference>
<dbReference type="PANTHER" id="PTHR13170:SF16">
    <property type="entry name" value="PROTEIN O-GLCNACASE"/>
    <property type="match status" value="1"/>
</dbReference>
<dbReference type="CDD" id="cd04301">
    <property type="entry name" value="NAT_SF"/>
    <property type="match status" value="1"/>
</dbReference>
<dbReference type="Pfam" id="PF00583">
    <property type="entry name" value="Acetyltransf_1"/>
    <property type="match status" value="1"/>
</dbReference>
<dbReference type="SUPFAM" id="SSF55729">
    <property type="entry name" value="Acyl-CoA N-acyltransferases (Nat)"/>
    <property type="match status" value="1"/>
</dbReference>
<evidence type="ECO:0000313" key="3">
    <source>
        <dbReference type="Proteomes" id="UP000612899"/>
    </source>
</evidence>
<feature type="domain" description="N-acetyltransferase" evidence="1">
    <location>
        <begin position="2"/>
        <end position="202"/>
    </location>
</feature>
<dbReference type="InterPro" id="IPR000182">
    <property type="entry name" value="GNAT_dom"/>
</dbReference>
<dbReference type="RefSeq" id="WP_203907875.1">
    <property type="nucleotide sequence ID" value="NZ_BONY01000010.1"/>
</dbReference>
<gene>
    <name evidence="2" type="ORF">Rhe02_20420</name>
</gene>
<name>A0A8J3Q524_9ACTN</name>
<keyword evidence="3" id="KW-1185">Reference proteome</keyword>
<organism evidence="2 3">
    <name type="scientific">Rhizocola hellebori</name>
    <dbReference type="NCBI Taxonomy" id="1392758"/>
    <lineage>
        <taxon>Bacteria</taxon>
        <taxon>Bacillati</taxon>
        <taxon>Actinomycetota</taxon>
        <taxon>Actinomycetes</taxon>
        <taxon>Micromonosporales</taxon>
        <taxon>Micromonosporaceae</taxon>
        <taxon>Rhizocola</taxon>
    </lineage>
</organism>
<comment type="caution">
    <text evidence="2">The sequence shown here is derived from an EMBL/GenBank/DDBJ whole genome shotgun (WGS) entry which is preliminary data.</text>
</comment>
<dbReference type="PROSITE" id="PS51186">
    <property type="entry name" value="GNAT"/>
    <property type="match status" value="1"/>
</dbReference>
<evidence type="ECO:0000313" key="2">
    <source>
        <dbReference type="EMBL" id="GIH03975.1"/>
    </source>
</evidence>
<accession>A0A8J3Q524</accession>
<evidence type="ECO:0000259" key="1">
    <source>
        <dbReference type="PROSITE" id="PS51186"/>
    </source>
</evidence>